<dbReference type="Gene3D" id="3.30.160.670">
    <property type="match status" value="1"/>
</dbReference>
<name>A0ABY1Q054_9SPHN</name>
<feature type="signal peptide" evidence="1">
    <location>
        <begin position="1"/>
        <end position="22"/>
    </location>
</feature>
<dbReference type="RefSeq" id="WP_283405102.1">
    <property type="nucleotide sequence ID" value="NZ_FXUI01000001.1"/>
</dbReference>
<gene>
    <name evidence="3" type="ORF">SAMN06296065_101583</name>
</gene>
<evidence type="ECO:0000313" key="3">
    <source>
        <dbReference type="EMBL" id="SMP54631.1"/>
    </source>
</evidence>
<comment type="caution">
    <text evidence="3">The sequence shown here is derived from an EMBL/GenBank/DDBJ whole genome shotgun (WGS) entry which is preliminary data.</text>
</comment>
<reference evidence="3 4" key="1">
    <citation type="submission" date="2017-05" db="EMBL/GenBank/DDBJ databases">
        <authorList>
            <person name="Varghese N."/>
            <person name="Submissions S."/>
        </authorList>
    </citation>
    <scope>NUCLEOTIDE SEQUENCE [LARGE SCALE GENOMIC DNA]</scope>
    <source>
        <strain evidence="3 4">SM16</strain>
    </source>
</reference>
<evidence type="ECO:0000259" key="2">
    <source>
        <dbReference type="Pfam" id="PF13590"/>
    </source>
</evidence>
<evidence type="ECO:0000256" key="1">
    <source>
        <dbReference type="SAM" id="SignalP"/>
    </source>
</evidence>
<protein>
    <recommendedName>
        <fullName evidence="2">DUF4136 domain-containing protein</fullName>
    </recommendedName>
</protein>
<keyword evidence="1" id="KW-0732">Signal</keyword>
<feature type="chain" id="PRO_5045974285" description="DUF4136 domain-containing protein" evidence="1">
    <location>
        <begin position="23"/>
        <end position="159"/>
    </location>
</feature>
<organism evidence="3 4">
    <name type="scientific">Novosphingobium panipatense</name>
    <dbReference type="NCBI Taxonomy" id="428991"/>
    <lineage>
        <taxon>Bacteria</taxon>
        <taxon>Pseudomonadati</taxon>
        <taxon>Pseudomonadota</taxon>
        <taxon>Alphaproteobacteria</taxon>
        <taxon>Sphingomonadales</taxon>
        <taxon>Sphingomonadaceae</taxon>
        <taxon>Novosphingobium</taxon>
    </lineage>
</organism>
<evidence type="ECO:0000313" key="4">
    <source>
        <dbReference type="Proteomes" id="UP001157910"/>
    </source>
</evidence>
<dbReference type="EMBL" id="FXUI01000001">
    <property type="protein sequence ID" value="SMP54631.1"/>
    <property type="molecule type" value="Genomic_DNA"/>
</dbReference>
<keyword evidence="4" id="KW-1185">Reference proteome</keyword>
<dbReference type="Pfam" id="PF13590">
    <property type="entry name" value="DUF4136"/>
    <property type="match status" value="1"/>
</dbReference>
<dbReference type="InterPro" id="IPR025411">
    <property type="entry name" value="DUF4136"/>
</dbReference>
<sequence>MIRKAFIAALAIAIMTPSAALAKVSSDTTPGVNFQSYKTFYFVNSRPPTGMDPVAFERIRMAIERGLTSKGYTNASGGDMAIIITIGAKDKTDIDTWGAFGRQVDVRQYTEGSLSVDAFDAKTARPLWHGRAIDNVGSKLNPVKAEKEVGKLMAEFPSR</sequence>
<feature type="domain" description="DUF4136" evidence="2">
    <location>
        <begin position="24"/>
        <end position="157"/>
    </location>
</feature>
<accession>A0ABY1Q054</accession>
<dbReference type="Proteomes" id="UP001157910">
    <property type="component" value="Unassembled WGS sequence"/>
</dbReference>
<proteinExistence type="predicted"/>